<dbReference type="EnsemblMetazoa" id="ENSAATROPT004957">
    <property type="protein sequence ID" value="ENSAATROPP004690"/>
    <property type="gene ID" value="ENSAATROPG003945"/>
</dbReference>
<feature type="compositionally biased region" description="Polar residues" evidence="1">
    <location>
        <begin position="298"/>
        <end position="309"/>
    </location>
</feature>
<accession>A0AAG5D1B7</accession>
<name>A0AAG5D1B7_ANOAO</name>
<sequence length="309" mass="35313">MENIRQNFLAAQINCLRSLDFNSERTLETVDPQLRIIQMNWMFYKFYQDQLKLIQQLQLDQQKFLGDVAPASSLGLCIADEQHQQHQATECPIDLPPEFSAEEADHREESMQLQENLPKVSTLQGRGEISLGQAPMRVADPVKAAHGPAATRMKLRFHPYEFRQSVHGPNIAALQLTGPVEVDVKYHKSMVRSFDNKGKECTPRQRERRKRNNQAARIFRAKLRTICELLEREATDAAAMNSNRKVLVAQKRVYIARLLKLLGLPAKDLAVEWEQRKPTDDDQELEGSESDYGKGTTGDDTSWRNVNSV</sequence>
<organism evidence="2 3">
    <name type="scientific">Anopheles atroparvus</name>
    <name type="common">European mosquito</name>
    <dbReference type="NCBI Taxonomy" id="41427"/>
    <lineage>
        <taxon>Eukaryota</taxon>
        <taxon>Metazoa</taxon>
        <taxon>Ecdysozoa</taxon>
        <taxon>Arthropoda</taxon>
        <taxon>Hexapoda</taxon>
        <taxon>Insecta</taxon>
        <taxon>Pterygota</taxon>
        <taxon>Neoptera</taxon>
        <taxon>Endopterygota</taxon>
        <taxon>Diptera</taxon>
        <taxon>Nematocera</taxon>
        <taxon>Culicoidea</taxon>
        <taxon>Culicidae</taxon>
        <taxon>Anophelinae</taxon>
        <taxon>Anopheles</taxon>
    </lineage>
</organism>
<evidence type="ECO:0000313" key="2">
    <source>
        <dbReference type="EnsemblMetazoa" id="ENSAATROPP004690"/>
    </source>
</evidence>
<feature type="region of interest" description="Disordered" evidence="1">
    <location>
        <begin position="274"/>
        <end position="309"/>
    </location>
</feature>
<dbReference type="Proteomes" id="UP000075880">
    <property type="component" value="Unassembled WGS sequence"/>
</dbReference>
<evidence type="ECO:0000256" key="1">
    <source>
        <dbReference type="SAM" id="MobiDB-lite"/>
    </source>
</evidence>
<evidence type="ECO:0008006" key="4">
    <source>
        <dbReference type="Google" id="ProtNLM"/>
    </source>
</evidence>
<reference evidence="2" key="1">
    <citation type="submission" date="2024-04" db="UniProtKB">
        <authorList>
            <consortium name="EnsemblMetazoa"/>
        </authorList>
    </citation>
    <scope>IDENTIFICATION</scope>
    <source>
        <strain evidence="2">EBRO</strain>
    </source>
</reference>
<proteinExistence type="predicted"/>
<protein>
    <recommendedName>
        <fullName evidence="4">BZIP domain-containing protein</fullName>
    </recommendedName>
</protein>
<evidence type="ECO:0000313" key="3">
    <source>
        <dbReference type="Proteomes" id="UP000075880"/>
    </source>
</evidence>
<dbReference type="AlphaFoldDB" id="A0AAG5D1B7"/>
<keyword evidence="3" id="KW-1185">Reference proteome</keyword>